<name>K9E061_9BACE</name>
<dbReference type="RefSeq" id="WP_009131345.1">
    <property type="nucleotide sequence ID" value="NZ_JH992943.1"/>
</dbReference>
<dbReference type="Proteomes" id="UP000009872">
    <property type="component" value="Unassembled WGS sequence"/>
</dbReference>
<organism evidence="1 2">
    <name type="scientific">Bacteroides oleiciplenus YIT 12058</name>
    <dbReference type="NCBI Taxonomy" id="742727"/>
    <lineage>
        <taxon>Bacteria</taxon>
        <taxon>Pseudomonadati</taxon>
        <taxon>Bacteroidota</taxon>
        <taxon>Bacteroidia</taxon>
        <taxon>Bacteroidales</taxon>
        <taxon>Bacteroidaceae</taxon>
        <taxon>Bacteroides</taxon>
    </lineage>
</organism>
<keyword evidence="2" id="KW-1185">Reference proteome</keyword>
<sequence>MCEYAEIENIKLSNGKTIKQVNEEVSKEVERIYLEGWSKGIAIPYRDNKGNIHLANPDGSEDLVEFNRKERSYKILSRVADKGKGRYAYLLIELNKLL</sequence>
<evidence type="ECO:0008006" key="3">
    <source>
        <dbReference type="Google" id="ProtNLM"/>
    </source>
</evidence>
<dbReference type="AlphaFoldDB" id="K9E061"/>
<accession>K9E061</accession>
<dbReference type="STRING" id="742727.HMPREF9447_03820"/>
<dbReference type="EMBL" id="ADLF01000016">
    <property type="protein sequence ID" value="EKU88946.1"/>
    <property type="molecule type" value="Genomic_DNA"/>
</dbReference>
<reference evidence="1 2" key="1">
    <citation type="submission" date="2012-09" db="EMBL/GenBank/DDBJ databases">
        <title>The Genome Sequence of Bacteroides oleiciplenus YIT 12058.</title>
        <authorList>
            <consortium name="The Broad Institute Genome Sequencing Platform"/>
            <person name="Earl A."/>
            <person name="Ward D."/>
            <person name="Feldgarden M."/>
            <person name="Gevers D."/>
            <person name="Morotomi M."/>
            <person name="Walker B."/>
            <person name="Young S.K."/>
            <person name="Zeng Q."/>
            <person name="Gargeya S."/>
            <person name="Fitzgerald M."/>
            <person name="Haas B."/>
            <person name="Abouelleil A."/>
            <person name="Alvarado L."/>
            <person name="Arachchi H.M."/>
            <person name="Berlin A.M."/>
            <person name="Chapman S.B."/>
            <person name="Goldberg J."/>
            <person name="Griggs A."/>
            <person name="Gujja S."/>
            <person name="Hansen M."/>
            <person name="Howarth C."/>
            <person name="Imamovic A."/>
            <person name="Larimer J."/>
            <person name="McCowen C."/>
            <person name="Montmayeur A."/>
            <person name="Murphy C."/>
            <person name="Neiman D."/>
            <person name="Pearson M."/>
            <person name="Priest M."/>
            <person name="Roberts A."/>
            <person name="Saif S."/>
            <person name="Shea T."/>
            <person name="Sisk P."/>
            <person name="Sykes S."/>
            <person name="Wortman J."/>
            <person name="Nusbaum C."/>
            <person name="Birren B."/>
        </authorList>
    </citation>
    <scope>NUCLEOTIDE SEQUENCE [LARGE SCALE GENOMIC DNA]</scope>
    <source>
        <strain evidence="1 2">YIT 12058</strain>
    </source>
</reference>
<dbReference type="eggNOG" id="ENOG5030NYX">
    <property type="taxonomic scope" value="Bacteria"/>
</dbReference>
<gene>
    <name evidence="1" type="ORF">HMPREF9447_03820</name>
</gene>
<evidence type="ECO:0000313" key="2">
    <source>
        <dbReference type="Proteomes" id="UP000009872"/>
    </source>
</evidence>
<protein>
    <recommendedName>
        <fullName evidence="3">Xenobiotic reductase B</fullName>
    </recommendedName>
</protein>
<comment type="caution">
    <text evidence="1">The sequence shown here is derived from an EMBL/GenBank/DDBJ whole genome shotgun (WGS) entry which is preliminary data.</text>
</comment>
<proteinExistence type="predicted"/>
<dbReference type="HOGENOM" id="CLU_2424464_0_0_10"/>
<evidence type="ECO:0000313" key="1">
    <source>
        <dbReference type="EMBL" id="EKU88946.1"/>
    </source>
</evidence>
<dbReference type="PATRIC" id="fig|742727.4.peg.3890"/>
<dbReference type="OrthoDB" id="1072799at2"/>